<dbReference type="InterPro" id="IPR035899">
    <property type="entry name" value="DBL_dom_sf"/>
</dbReference>
<dbReference type="PANTHER" id="PTHR22834">
    <property type="entry name" value="NUCLEAR FUSION PROTEIN FUS2"/>
    <property type="match status" value="1"/>
</dbReference>
<dbReference type="Pfam" id="PF00621">
    <property type="entry name" value="RhoGEF"/>
    <property type="match status" value="1"/>
</dbReference>
<feature type="compositionally biased region" description="Basic and acidic residues" evidence="3">
    <location>
        <begin position="74"/>
        <end position="95"/>
    </location>
</feature>
<dbReference type="Gene3D" id="2.30.30.40">
    <property type="entry name" value="SH3 Domains"/>
    <property type="match status" value="2"/>
</dbReference>
<dbReference type="GeneID" id="106815245"/>
<dbReference type="InterPro" id="IPR036028">
    <property type="entry name" value="SH3-like_dom_sf"/>
</dbReference>
<sequence>MSPARGEKSHQVAPLQTVGGKVYPVLEEAAASRCRDDRERAQLLMPVRPAPQPPVPTPRRRRTQAHPGGENEDEGRRAREAARADAARSREHASRQRDLVVDELLQTERAYVRDLQTTCEVALLGSPHAAHDLGIDLPGLFGNLEDVTKVAARLLSLLEGAAAKPADAQPIGKCFLDVADDMKAAYGEYCTNYEGATALLERYYDDEDSAAARHLDGVVAAVRARDCVCFDLGSILIKPVQRVLKYPLLLNALLRATDDAHADHARLAASVTTATDVAAAINESKRRYELVHKYRKEGGGERGGAGLMARISVHTLRKKSARLTTRLSAAFGRTPLADDAAAADAEAGGAGGEAMREFAARHARALEQLYDLSFLPKGFGPQAMERADSTRRSARKGAPPPAAKLVETQTDAERQYVQSHYPAEDLYAARRDYRPAGDQQFHLAVSEGDVVGVVVRKDPMGNDADWFVDAGGAKGLLPHALLTALTEILRGAAVAAPPSYDDVLEADAAVAPPPAYESPDDGGAPRGKAAEAVDDGREEEWEEQAFCYALYGFEAMGEDQLSMTKRQVLSIVRRADEDGNTEWWRLRSQDGDEGFVPANYVCEYDPASV</sequence>
<dbReference type="Proteomes" id="UP000695022">
    <property type="component" value="Unplaced"/>
</dbReference>
<feature type="region of interest" description="Disordered" evidence="3">
    <location>
        <begin position="1"/>
        <end position="95"/>
    </location>
</feature>
<dbReference type="PANTHER" id="PTHR22834:SF20">
    <property type="entry name" value="SH3 DOMAIN-CONTAINING PROTEIN"/>
    <property type="match status" value="1"/>
</dbReference>
<evidence type="ECO:0000256" key="3">
    <source>
        <dbReference type="SAM" id="MobiDB-lite"/>
    </source>
</evidence>
<proteinExistence type="predicted"/>
<dbReference type="SMART" id="SM00325">
    <property type="entry name" value="RhoGEF"/>
    <property type="match status" value="1"/>
</dbReference>
<dbReference type="InterPro" id="IPR001452">
    <property type="entry name" value="SH3_domain"/>
</dbReference>
<evidence type="ECO:0000256" key="1">
    <source>
        <dbReference type="ARBA" id="ARBA00022443"/>
    </source>
</evidence>
<protein>
    <submittedName>
        <fullName evidence="7">Dynamin-binding protein-like</fullName>
    </submittedName>
</protein>
<dbReference type="InterPro" id="IPR000219">
    <property type="entry name" value="DH_dom"/>
</dbReference>
<dbReference type="InterPro" id="IPR051492">
    <property type="entry name" value="Dynamin-Rho_GEF"/>
</dbReference>
<dbReference type="RefSeq" id="XP_014675165.1">
    <property type="nucleotide sequence ID" value="XM_014819679.1"/>
</dbReference>
<feature type="region of interest" description="Disordered" evidence="3">
    <location>
        <begin position="511"/>
        <end position="536"/>
    </location>
</feature>
<dbReference type="PROSITE" id="PS50010">
    <property type="entry name" value="DH_2"/>
    <property type="match status" value="1"/>
</dbReference>
<evidence type="ECO:0000259" key="5">
    <source>
        <dbReference type="PROSITE" id="PS50010"/>
    </source>
</evidence>
<feature type="domain" description="SH3" evidence="4">
    <location>
        <begin position="542"/>
        <end position="606"/>
    </location>
</feature>
<feature type="compositionally biased region" description="Basic and acidic residues" evidence="3">
    <location>
        <begin position="1"/>
        <end position="10"/>
    </location>
</feature>
<feature type="domain" description="DH" evidence="5">
    <location>
        <begin position="96"/>
        <end position="284"/>
    </location>
</feature>
<organism evidence="6 7">
    <name type="scientific">Priapulus caudatus</name>
    <name type="common">Priapulid worm</name>
    <dbReference type="NCBI Taxonomy" id="37621"/>
    <lineage>
        <taxon>Eukaryota</taxon>
        <taxon>Metazoa</taxon>
        <taxon>Ecdysozoa</taxon>
        <taxon>Scalidophora</taxon>
        <taxon>Priapulida</taxon>
        <taxon>Priapulimorpha</taxon>
        <taxon>Priapulimorphida</taxon>
        <taxon>Priapulidae</taxon>
        <taxon>Priapulus</taxon>
    </lineage>
</organism>
<accession>A0ABM1ESJ4</accession>
<evidence type="ECO:0000259" key="4">
    <source>
        <dbReference type="PROSITE" id="PS50002"/>
    </source>
</evidence>
<reference evidence="7" key="1">
    <citation type="submission" date="2025-08" db="UniProtKB">
        <authorList>
            <consortium name="RefSeq"/>
        </authorList>
    </citation>
    <scope>IDENTIFICATION</scope>
</reference>
<keyword evidence="1 2" id="KW-0728">SH3 domain</keyword>
<dbReference type="SUPFAM" id="SSF50044">
    <property type="entry name" value="SH3-domain"/>
    <property type="match status" value="2"/>
</dbReference>
<dbReference type="CDD" id="cd00160">
    <property type="entry name" value="RhoGEF"/>
    <property type="match status" value="1"/>
</dbReference>
<dbReference type="Pfam" id="PF00018">
    <property type="entry name" value="SH3_1"/>
    <property type="match status" value="1"/>
</dbReference>
<feature type="compositionally biased region" description="Pro residues" evidence="3">
    <location>
        <begin position="48"/>
        <end position="57"/>
    </location>
</feature>
<evidence type="ECO:0000313" key="6">
    <source>
        <dbReference type="Proteomes" id="UP000695022"/>
    </source>
</evidence>
<gene>
    <name evidence="7" type="primary">LOC106815245</name>
</gene>
<dbReference type="SMART" id="SM00326">
    <property type="entry name" value="SH3"/>
    <property type="match status" value="1"/>
</dbReference>
<name>A0ABM1ESJ4_PRICU</name>
<dbReference type="SUPFAM" id="SSF48065">
    <property type="entry name" value="DBL homology domain (DH-domain)"/>
    <property type="match status" value="1"/>
</dbReference>
<dbReference type="Gene3D" id="1.20.900.10">
    <property type="entry name" value="Dbl homology (DH) domain"/>
    <property type="match status" value="1"/>
</dbReference>
<dbReference type="PROSITE" id="PS50002">
    <property type="entry name" value="SH3"/>
    <property type="match status" value="1"/>
</dbReference>
<evidence type="ECO:0000313" key="7">
    <source>
        <dbReference type="RefSeq" id="XP_014675165.1"/>
    </source>
</evidence>
<evidence type="ECO:0000256" key="2">
    <source>
        <dbReference type="PROSITE-ProRule" id="PRU00192"/>
    </source>
</evidence>
<keyword evidence="6" id="KW-1185">Reference proteome</keyword>